<dbReference type="PANTHER" id="PTHR43233:SF1">
    <property type="entry name" value="FAMILY N-ACETYLTRANSFERASE, PUTATIVE (AFU_ORTHOLOGUE AFUA_6G03350)-RELATED"/>
    <property type="match status" value="1"/>
</dbReference>
<accession>A0A6L6QKG1</accession>
<feature type="domain" description="N-acetyltransferase" evidence="1">
    <location>
        <begin position="4"/>
        <end position="136"/>
    </location>
</feature>
<evidence type="ECO:0000313" key="3">
    <source>
        <dbReference type="Proteomes" id="UP000472320"/>
    </source>
</evidence>
<proteinExistence type="predicted"/>
<evidence type="ECO:0000313" key="2">
    <source>
        <dbReference type="EMBL" id="MTW12675.1"/>
    </source>
</evidence>
<dbReference type="Proteomes" id="UP000472320">
    <property type="component" value="Unassembled WGS sequence"/>
</dbReference>
<dbReference type="CDD" id="cd04301">
    <property type="entry name" value="NAT_SF"/>
    <property type="match status" value="1"/>
</dbReference>
<dbReference type="EMBL" id="WNKX01000015">
    <property type="protein sequence ID" value="MTW12675.1"/>
    <property type="molecule type" value="Genomic_DNA"/>
</dbReference>
<evidence type="ECO:0000259" key="1">
    <source>
        <dbReference type="PROSITE" id="PS51186"/>
    </source>
</evidence>
<keyword evidence="3" id="KW-1185">Reference proteome</keyword>
<dbReference type="Gene3D" id="3.40.630.30">
    <property type="match status" value="1"/>
</dbReference>
<comment type="caution">
    <text evidence="2">The sequence shown here is derived from an EMBL/GenBank/DDBJ whole genome shotgun (WGS) entry which is preliminary data.</text>
</comment>
<dbReference type="GO" id="GO:0016747">
    <property type="term" value="F:acyltransferase activity, transferring groups other than amino-acyl groups"/>
    <property type="evidence" value="ECO:0007669"/>
    <property type="project" value="InterPro"/>
</dbReference>
<dbReference type="InterPro" id="IPR000182">
    <property type="entry name" value="GNAT_dom"/>
</dbReference>
<dbReference type="PANTHER" id="PTHR43233">
    <property type="entry name" value="FAMILY N-ACETYLTRANSFERASE, PUTATIVE (AFU_ORTHOLOGUE AFUA_6G03350)-RELATED"/>
    <property type="match status" value="1"/>
</dbReference>
<name>A0A6L6QKG1_9BURK</name>
<keyword evidence="2" id="KW-0808">Transferase</keyword>
<dbReference type="PROSITE" id="PS51186">
    <property type="entry name" value="GNAT"/>
    <property type="match status" value="1"/>
</dbReference>
<protein>
    <submittedName>
        <fullName evidence="2">GNAT family N-acetyltransferase</fullName>
    </submittedName>
</protein>
<dbReference type="RefSeq" id="WP_155455601.1">
    <property type="nucleotide sequence ID" value="NZ_WNKX01000015.1"/>
</dbReference>
<reference evidence="2 3" key="1">
    <citation type="submission" date="2019-11" db="EMBL/GenBank/DDBJ databases">
        <title>Type strains purchased from KCTC, JCM and DSMZ.</title>
        <authorList>
            <person name="Lu H."/>
        </authorList>
    </citation>
    <scope>NUCLEOTIDE SEQUENCE [LARGE SCALE GENOMIC DNA]</scope>
    <source>
        <strain evidence="2 3">JCM 31587</strain>
    </source>
</reference>
<dbReference type="InterPro" id="IPR016181">
    <property type="entry name" value="Acyl_CoA_acyltransferase"/>
</dbReference>
<dbReference type="Pfam" id="PF13508">
    <property type="entry name" value="Acetyltransf_7"/>
    <property type="match status" value="1"/>
</dbReference>
<dbReference type="SUPFAM" id="SSF55729">
    <property type="entry name" value="Acyl-CoA N-acyltransferases (Nat)"/>
    <property type="match status" value="1"/>
</dbReference>
<dbReference type="InterPro" id="IPR053144">
    <property type="entry name" value="Acetyltransferase_Butenolide"/>
</dbReference>
<dbReference type="AlphaFoldDB" id="A0A6L6QKG1"/>
<gene>
    <name evidence="2" type="ORF">GM658_18860</name>
</gene>
<sequence length="144" mass="16292">MNRIRITTVSTELDIPLIHSFLSEQSSWAKGISLELVQRSIANSLCFGGFLEDQQIAFARVVSDYTTFANLVDVFVLPEHRGRGYSKAMMEAVFTHPQLQGLRRFTLATGDAHGLYAQYGFTAPRFPQSLMERYFPGMYEKTEG</sequence>
<dbReference type="OrthoDB" id="3216107at2"/>
<organism evidence="2 3">
    <name type="scientific">Massilia eburnea</name>
    <dbReference type="NCBI Taxonomy" id="1776165"/>
    <lineage>
        <taxon>Bacteria</taxon>
        <taxon>Pseudomonadati</taxon>
        <taxon>Pseudomonadota</taxon>
        <taxon>Betaproteobacteria</taxon>
        <taxon>Burkholderiales</taxon>
        <taxon>Oxalobacteraceae</taxon>
        <taxon>Telluria group</taxon>
        <taxon>Massilia</taxon>
    </lineage>
</organism>